<evidence type="ECO:0000256" key="5">
    <source>
        <dbReference type="SAM" id="MobiDB-lite"/>
    </source>
</evidence>
<keyword evidence="9" id="KW-1185">Reference proteome</keyword>
<proteinExistence type="inferred from homology"/>
<evidence type="ECO:0008006" key="10">
    <source>
        <dbReference type="Google" id="ProtNLM"/>
    </source>
</evidence>
<dbReference type="InterPro" id="IPR016024">
    <property type="entry name" value="ARM-type_fold"/>
</dbReference>
<dbReference type="AlphaFoldDB" id="A0ABD1ZBL2"/>
<protein>
    <recommendedName>
        <fullName evidence="10">Pre-rRNA-processing protein Ipi1 N-terminal domain-containing protein</fullName>
    </recommendedName>
</protein>
<dbReference type="InterPro" id="IPR011989">
    <property type="entry name" value="ARM-like"/>
</dbReference>
<dbReference type="InterPro" id="IPR057949">
    <property type="entry name" value="TPR_TEX10"/>
</dbReference>
<evidence type="ECO:0000256" key="1">
    <source>
        <dbReference type="ARBA" id="ARBA00004604"/>
    </source>
</evidence>
<feature type="compositionally biased region" description="Polar residues" evidence="5">
    <location>
        <begin position="294"/>
        <end position="306"/>
    </location>
</feature>
<evidence type="ECO:0000313" key="9">
    <source>
        <dbReference type="Proteomes" id="UP001605036"/>
    </source>
</evidence>
<dbReference type="Pfam" id="PF12333">
    <property type="entry name" value="Ipi1_N"/>
    <property type="match status" value="1"/>
</dbReference>
<dbReference type="InterPro" id="IPR024679">
    <property type="entry name" value="Ipi1_N"/>
</dbReference>
<dbReference type="Proteomes" id="UP001605036">
    <property type="component" value="Unassembled WGS sequence"/>
</dbReference>
<evidence type="ECO:0000259" key="7">
    <source>
        <dbReference type="Pfam" id="PF25781"/>
    </source>
</evidence>
<feature type="region of interest" description="Disordered" evidence="5">
    <location>
        <begin position="1"/>
        <end position="21"/>
    </location>
</feature>
<reference evidence="8 9" key="1">
    <citation type="submission" date="2024-09" db="EMBL/GenBank/DDBJ databases">
        <title>Chromosome-scale assembly of Riccia fluitans.</title>
        <authorList>
            <person name="Paukszto L."/>
            <person name="Sawicki J."/>
            <person name="Karawczyk K."/>
            <person name="Piernik-Szablinska J."/>
            <person name="Szczecinska M."/>
            <person name="Mazdziarz M."/>
        </authorList>
    </citation>
    <scope>NUCLEOTIDE SEQUENCE [LARGE SCALE GENOMIC DNA]</scope>
    <source>
        <strain evidence="8">Rf_01</strain>
        <tissue evidence="8">Aerial parts of the thallus</tissue>
    </source>
</reference>
<gene>
    <name evidence="8" type="ORF">R1flu_012380</name>
</gene>
<evidence type="ECO:0000259" key="6">
    <source>
        <dbReference type="Pfam" id="PF12333"/>
    </source>
</evidence>
<dbReference type="EMBL" id="JBHFFA010000002">
    <property type="protein sequence ID" value="KAL2644793.1"/>
    <property type="molecule type" value="Genomic_DNA"/>
</dbReference>
<evidence type="ECO:0000256" key="2">
    <source>
        <dbReference type="ARBA" id="ARBA00004642"/>
    </source>
</evidence>
<dbReference type="Gene3D" id="1.25.10.10">
    <property type="entry name" value="Leucine-rich Repeat Variant"/>
    <property type="match status" value="1"/>
</dbReference>
<feature type="domain" description="TEX10-like TPR repeats" evidence="7">
    <location>
        <begin position="565"/>
        <end position="934"/>
    </location>
</feature>
<dbReference type="PANTHER" id="PTHR16056">
    <property type="entry name" value="REGULATOR OF MICROTUBULE DYNAMICS PROTEIN"/>
    <property type="match status" value="1"/>
</dbReference>
<comment type="similarity">
    <text evidence="3">Belongs to the IPI1/TEX10 family.</text>
</comment>
<dbReference type="SUPFAM" id="SSF48371">
    <property type="entry name" value="ARM repeat"/>
    <property type="match status" value="1"/>
</dbReference>
<organism evidence="8 9">
    <name type="scientific">Riccia fluitans</name>
    <dbReference type="NCBI Taxonomy" id="41844"/>
    <lineage>
        <taxon>Eukaryota</taxon>
        <taxon>Viridiplantae</taxon>
        <taxon>Streptophyta</taxon>
        <taxon>Embryophyta</taxon>
        <taxon>Marchantiophyta</taxon>
        <taxon>Marchantiopsida</taxon>
        <taxon>Marchantiidae</taxon>
        <taxon>Marchantiales</taxon>
        <taxon>Ricciaceae</taxon>
        <taxon>Riccia</taxon>
    </lineage>
</organism>
<sequence length="963" mass="106597">MAPGPPQKRQNPKAKSKKALSVDFKRVKSKVGKKLAPAKNATKIEFKAKGIVVPGQSVGQDKSGLAVSQRKQTLKELLSQTSHYSERTRKDALIGLKDLFGRHPKELIMHAVVVIEKLSPRITDADKGVRQALVLLLRTSVLPHLPQAMMKPLIPVVMAHVCSAMTHLVLDIRVAACSFLELLLQHCPTLILPKFSGQVVQHYISLLGKNGITGQAGTRLISVLSSLEHFLSAQRRLAFSRHSQISAGSSLIHIWGAQYDIKHRQEAANGLQSLHAYKSAHPEGNQFGALAEESQGQQKAQQNPASTGAPGQVSSTVAPLVTVLLECWTEWSPLIKGPNPDSTSLDCLVIITRCLYHIFQTISNEAASKSSAKNSGSQTALCVPDYGSEEWEAHVWMQQEFLPRLCRHLLNCFPCTAPVVRLPPKVEEGLVALNMGVCEILLQFFPSSFRGMEDTFVGMVLQCIVDALYGKMLPASEYVSALSDPRLAELHTKTWIQYLPGLVTCVPSDWVSPLFEACTHVFESCNSRSNLKLICLSTMSELLLPGRSLVGKRKLQQTLVPVEFQTRWLESLPKLLWELKNSHPHISQAVLEMLLHLGRSSPESSVLAERYNGLQQAMVPFFCAILKQRNETRWLFGPFISLPEICQTLATDLLFYYTSISPIFLKVLAQCCLCPELNLSVAVRIVEVLHQGFCKGAIDTSEHLSFLTTLLLRRISSENDRSLKKPEGESTFGAMGSEQRVDLSYETRKRRSALVGAVCACLGQIGDGHVVLDLLGPSIRQELETHINPDVVEGLFRVFAVLSYRDQKSDGVYIPGELFDIFPRITSNFLVFIFQIRDVSGGSANEALCSSLKRPCLKLLSRSRKLTGAVLNSFHEILTKDVDSSSLEDKRDKVTAAEVVLDMLKTEKLDRALLGSKVTFKAILKSLEVYGDMHTSEGRDLKRLHEQLMTATNAQFGSEFAAR</sequence>
<dbReference type="GO" id="GO:0005634">
    <property type="term" value="C:nucleus"/>
    <property type="evidence" value="ECO:0007669"/>
    <property type="project" value="UniProtKB-SubCell"/>
</dbReference>
<dbReference type="PANTHER" id="PTHR16056:SF2">
    <property type="entry name" value="TESTIS-EXPRESSED PROTEIN 10"/>
    <property type="match status" value="1"/>
</dbReference>
<feature type="domain" description="Pre-rRNA-processing protein Ipi1 N-terminal" evidence="6">
    <location>
        <begin position="150"/>
        <end position="216"/>
    </location>
</feature>
<name>A0ABD1ZBL2_9MARC</name>
<keyword evidence="4" id="KW-0539">Nucleus</keyword>
<accession>A0ABD1ZBL2</accession>
<comment type="caution">
    <text evidence="8">The sequence shown here is derived from an EMBL/GenBank/DDBJ whole genome shotgun (WGS) entry which is preliminary data.</text>
</comment>
<evidence type="ECO:0000256" key="4">
    <source>
        <dbReference type="ARBA" id="ARBA00023242"/>
    </source>
</evidence>
<evidence type="ECO:0000256" key="3">
    <source>
        <dbReference type="ARBA" id="ARBA00006427"/>
    </source>
</evidence>
<evidence type="ECO:0000313" key="8">
    <source>
        <dbReference type="EMBL" id="KAL2644793.1"/>
    </source>
</evidence>
<dbReference type="Pfam" id="PF25781">
    <property type="entry name" value="TPR_TEX10"/>
    <property type="match status" value="1"/>
</dbReference>
<feature type="region of interest" description="Disordered" evidence="5">
    <location>
        <begin position="291"/>
        <end position="313"/>
    </location>
</feature>
<comment type="subcellular location">
    <subcellularLocation>
        <location evidence="1">Nucleus</location>
        <location evidence="1">Nucleolus</location>
    </subcellularLocation>
    <subcellularLocation>
        <location evidence="2">Nucleus</location>
        <location evidence="2">Nucleoplasm</location>
    </subcellularLocation>
</comment>